<dbReference type="Gene3D" id="1.10.8.60">
    <property type="match status" value="1"/>
</dbReference>
<evidence type="ECO:0000256" key="3">
    <source>
        <dbReference type="ARBA" id="ARBA00022701"/>
    </source>
</evidence>
<proteinExistence type="predicted"/>
<feature type="domain" description="ATPase AAA-type core" evidence="8">
    <location>
        <begin position="137"/>
        <end position="209"/>
    </location>
</feature>
<dbReference type="Gene3D" id="3.40.50.300">
    <property type="entry name" value="P-loop containing nucleotide triphosphate hydrolases"/>
    <property type="match status" value="1"/>
</dbReference>
<evidence type="ECO:0000256" key="5">
    <source>
        <dbReference type="ARBA" id="ARBA00022840"/>
    </source>
</evidence>
<dbReference type="InterPro" id="IPR027417">
    <property type="entry name" value="P-loop_NTPase"/>
</dbReference>
<dbReference type="Proteomes" id="UP000472277">
    <property type="component" value="Chromosome 35"/>
</dbReference>
<dbReference type="FunFam" id="1.20.58.80:FF:000003">
    <property type="entry name" value="Katanin p60 ATPase-containing subunit A1"/>
    <property type="match status" value="1"/>
</dbReference>
<gene>
    <name evidence="11" type="primary">KATNA1</name>
</gene>
<evidence type="ECO:0000259" key="8">
    <source>
        <dbReference type="Pfam" id="PF00004"/>
    </source>
</evidence>
<dbReference type="CDD" id="cd21748">
    <property type="entry name" value="Kp60-NTD"/>
    <property type="match status" value="1"/>
</dbReference>
<reference evidence="11" key="2">
    <citation type="submission" date="2025-09" db="UniProtKB">
        <authorList>
            <consortium name="Ensembl"/>
        </authorList>
    </citation>
    <scope>IDENTIFICATION</scope>
</reference>
<dbReference type="Gene3D" id="1.20.58.80">
    <property type="entry name" value="Phosphotransferase system, lactose/cellobiose-type IIA subunit"/>
    <property type="match status" value="1"/>
</dbReference>
<dbReference type="AlphaFoldDB" id="A0A674BXL5"/>
<comment type="subcellular location">
    <subcellularLocation>
        <location evidence="1">Cytoplasm</location>
        <location evidence="1">Cytoskeleton</location>
    </subcellularLocation>
</comment>
<keyword evidence="4" id="KW-0547">Nucleotide-binding</keyword>
<dbReference type="Pfam" id="PF17862">
    <property type="entry name" value="AAA_lid_3"/>
    <property type="match status" value="1"/>
</dbReference>
<dbReference type="InterPro" id="IPR050304">
    <property type="entry name" value="MT-severing_AAA_ATPase"/>
</dbReference>
<feature type="domain" description="AAA ATPase AAA+ lid" evidence="9">
    <location>
        <begin position="229"/>
        <end position="271"/>
    </location>
</feature>
<dbReference type="GO" id="GO:0051013">
    <property type="term" value="P:microtubule severing"/>
    <property type="evidence" value="ECO:0007669"/>
    <property type="project" value="TreeGrafter"/>
</dbReference>
<feature type="domain" description="Katanin p60 ATPase-containing subunit A1 MIT" evidence="10">
    <location>
        <begin position="6"/>
        <end position="57"/>
    </location>
</feature>
<evidence type="ECO:0000256" key="4">
    <source>
        <dbReference type="ARBA" id="ARBA00022741"/>
    </source>
</evidence>
<keyword evidence="3" id="KW-0493">Microtubule</keyword>
<dbReference type="GO" id="GO:0016853">
    <property type="term" value="F:isomerase activity"/>
    <property type="evidence" value="ECO:0007669"/>
    <property type="project" value="UniProtKB-KW"/>
</dbReference>
<dbReference type="InterPro" id="IPR048611">
    <property type="entry name" value="KATNA1_MIT"/>
</dbReference>
<accession>A0A674BXL5</accession>
<keyword evidence="7" id="KW-0413">Isomerase</keyword>
<keyword evidence="2" id="KW-0963">Cytoplasm</keyword>
<reference evidence="11" key="1">
    <citation type="submission" date="2025-08" db="UniProtKB">
        <authorList>
            <consortium name="Ensembl"/>
        </authorList>
    </citation>
    <scope>IDENTIFICATION</scope>
</reference>
<dbReference type="Ensembl" id="ENSSTUT00000080871.1">
    <property type="protein sequence ID" value="ENSSTUP00000076088.1"/>
    <property type="gene ID" value="ENSSTUG00000033141.1"/>
</dbReference>
<dbReference type="GeneTree" id="ENSGT00940000156638"/>
<dbReference type="GO" id="GO:0005524">
    <property type="term" value="F:ATP binding"/>
    <property type="evidence" value="ECO:0007669"/>
    <property type="project" value="UniProtKB-KW"/>
</dbReference>
<dbReference type="Pfam" id="PF00004">
    <property type="entry name" value="AAA"/>
    <property type="match status" value="1"/>
</dbReference>
<name>A0A674BXL5_SALTR</name>
<dbReference type="GO" id="GO:0005874">
    <property type="term" value="C:microtubule"/>
    <property type="evidence" value="ECO:0007669"/>
    <property type="project" value="UniProtKB-KW"/>
</dbReference>
<dbReference type="PANTHER" id="PTHR23074:SF71">
    <property type="entry name" value="KATANIN P60 ATPASE-CONTAINING SUBUNIT A1"/>
    <property type="match status" value="1"/>
</dbReference>
<evidence type="ECO:0000313" key="11">
    <source>
        <dbReference type="Ensembl" id="ENSSTUP00000076088.1"/>
    </source>
</evidence>
<evidence type="ECO:0000313" key="12">
    <source>
        <dbReference type="Proteomes" id="UP000472277"/>
    </source>
</evidence>
<evidence type="ECO:0000256" key="1">
    <source>
        <dbReference type="ARBA" id="ARBA00004245"/>
    </source>
</evidence>
<dbReference type="PANTHER" id="PTHR23074">
    <property type="entry name" value="AAA DOMAIN-CONTAINING"/>
    <property type="match status" value="1"/>
</dbReference>
<evidence type="ECO:0000259" key="9">
    <source>
        <dbReference type="Pfam" id="PF17862"/>
    </source>
</evidence>
<evidence type="ECO:0000256" key="6">
    <source>
        <dbReference type="ARBA" id="ARBA00023212"/>
    </source>
</evidence>
<organism evidence="11 12">
    <name type="scientific">Salmo trutta</name>
    <name type="common">Brown trout</name>
    <dbReference type="NCBI Taxonomy" id="8032"/>
    <lineage>
        <taxon>Eukaryota</taxon>
        <taxon>Metazoa</taxon>
        <taxon>Chordata</taxon>
        <taxon>Craniata</taxon>
        <taxon>Vertebrata</taxon>
        <taxon>Euteleostomi</taxon>
        <taxon>Actinopterygii</taxon>
        <taxon>Neopterygii</taxon>
        <taxon>Teleostei</taxon>
        <taxon>Protacanthopterygii</taxon>
        <taxon>Salmoniformes</taxon>
        <taxon>Salmonidae</taxon>
        <taxon>Salmoninae</taxon>
        <taxon>Salmo</taxon>
    </lineage>
</organism>
<evidence type="ECO:0000259" key="10">
    <source>
        <dbReference type="Pfam" id="PF21126"/>
    </source>
</evidence>
<keyword evidence="5" id="KW-0067">ATP-binding</keyword>
<dbReference type="FunFam" id="1.10.8.60:FF:000025">
    <property type="entry name" value="Katanin p60 ATPase-containing subunit A1"/>
    <property type="match status" value="1"/>
</dbReference>
<dbReference type="InterPro" id="IPR041569">
    <property type="entry name" value="AAA_lid_3"/>
</dbReference>
<evidence type="ECO:0000256" key="7">
    <source>
        <dbReference type="ARBA" id="ARBA00023235"/>
    </source>
</evidence>
<keyword evidence="6" id="KW-0206">Cytoskeleton</keyword>
<dbReference type="InterPro" id="IPR003959">
    <property type="entry name" value="ATPase_AAA_core"/>
</dbReference>
<sequence>MSLHEISENVKLAREYALLGNYSSAIVCYQGVLEQIKKHLFTLRDSSFQQRWQKVKYKTFHFENKVSFKPSFGQKMSANVTSTLALDISYRYGRDKRRKQTGNTCLFNACRDDIAHLEEAKKLLKEAVSVFLFSSGQARFYAPTTIFIDEVDSMCSRRGTSEEHEASRRVKAELLVQMDGVGGASENEDPSKIVAALRRRLEKIIYIPLPSAKGRVELLKINLKELANDVDMAKIAEQMEGYSGADITNVCRDASLMAMRRRIEGLTPEEIHNISRDEMHMPTTMEDFESSLKKEYEKWIEEFGSC</sequence>
<evidence type="ECO:0000256" key="2">
    <source>
        <dbReference type="ARBA" id="ARBA00022490"/>
    </source>
</evidence>
<dbReference type="Pfam" id="PF21126">
    <property type="entry name" value="KATNA1_MIT"/>
    <property type="match status" value="1"/>
</dbReference>
<dbReference type="SUPFAM" id="SSF52540">
    <property type="entry name" value="P-loop containing nucleoside triphosphate hydrolases"/>
    <property type="match status" value="1"/>
</dbReference>
<protein>
    <submittedName>
        <fullName evidence="11">Katanin p60 (ATPase containing) subunit A 1</fullName>
    </submittedName>
</protein>
<dbReference type="GO" id="GO:0016887">
    <property type="term" value="F:ATP hydrolysis activity"/>
    <property type="evidence" value="ECO:0007669"/>
    <property type="project" value="InterPro"/>
</dbReference>
<keyword evidence="12" id="KW-1185">Reference proteome</keyword>